<keyword evidence="4" id="KW-1185">Reference proteome</keyword>
<dbReference type="Gene3D" id="2.40.420.20">
    <property type="match status" value="1"/>
</dbReference>
<dbReference type="GO" id="GO:0015562">
    <property type="term" value="F:efflux transmembrane transporter activity"/>
    <property type="evidence" value="ECO:0007669"/>
    <property type="project" value="TreeGrafter"/>
</dbReference>
<dbReference type="OrthoDB" id="9806939at2"/>
<evidence type="ECO:0000259" key="2">
    <source>
        <dbReference type="Pfam" id="PF25954"/>
    </source>
</evidence>
<dbReference type="AlphaFoldDB" id="A0A285JIZ7"/>
<reference evidence="4" key="1">
    <citation type="submission" date="2017-09" db="EMBL/GenBank/DDBJ databases">
        <authorList>
            <person name="Varghese N."/>
            <person name="Submissions S."/>
        </authorList>
    </citation>
    <scope>NUCLEOTIDE SEQUENCE [LARGE SCALE GENOMIC DNA]</scope>
    <source>
        <strain evidence="4">CGMCC 1.12461</strain>
    </source>
</reference>
<proteinExistence type="inferred from homology"/>
<dbReference type="GO" id="GO:1990281">
    <property type="term" value="C:efflux pump complex"/>
    <property type="evidence" value="ECO:0007669"/>
    <property type="project" value="TreeGrafter"/>
</dbReference>
<dbReference type="Gene3D" id="2.40.30.170">
    <property type="match status" value="1"/>
</dbReference>
<dbReference type="SUPFAM" id="SSF111369">
    <property type="entry name" value="HlyD-like secretion proteins"/>
    <property type="match status" value="1"/>
</dbReference>
<comment type="similarity">
    <text evidence="1">Belongs to the membrane fusion protein (MFP) (TC 8.A.1) family.</text>
</comment>
<dbReference type="Gene3D" id="1.10.287.470">
    <property type="entry name" value="Helix hairpin bin"/>
    <property type="match status" value="1"/>
</dbReference>
<dbReference type="InterPro" id="IPR058792">
    <property type="entry name" value="Beta-barrel_RND_2"/>
</dbReference>
<evidence type="ECO:0000313" key="3">
    <source>
        <dbReference type="EMBL" id="SNY60310.1"/>
    </source>
</evidence>
<evidence type="ECO:0000256" key="1">
    <source>
        <dbReference type="ARBA" id="ARBA00009477"/>
    </source>
</evidence>
<dbReference type="NCBIfam" id="TIGR01730">
    <property type="entry name" value="RND_mfp"/>
    <property type="match status" value="1"/>
</dbReference>
<protein>
    <submittedName>
        <fullName evidence="3">Membrane fusion protein, multidrug efflux system</fullName>
    </submittedName>
</protein>
<dbReference type="InterPro" id="IPR006143">
    <property type="entry name" value="RND_pump_MFP"/>
</dbReference>
<sequence length="358" mass="38840">MFKKLAASPVIIAIILALALLLWLLSGDKYGAKDNAPAEQQTAEQELSLVEARWSDGEPYQLTRVAQGQVLPWRSISIKSQQAGTIVELLTRQGDSVQQGARLLRLSDEGRSELLTQAQANLTLKKQELASARTLGKSQFLSETELTRLESELARAEAEFENARLALAQIEPVAPFNGVIDRRHVEVGDVVQVGTELMQLVQIDKLKVTAQIPQQHIAALQAGQQVNLRLLDGRQLSGELSFISYAADMATRSFYIEVTVANPELLRIAGGSATVEVQLEPVQAHLISPALLSLNSDGQLGVSTVNQQQQVEFYPVQIVSADNEGARVTGLPERAQIITQGAGFVKPGDKVQVAGAKR</sequence>
<dbReference type="EMBL" id="OBEB01000010">
    <property type="protein sequence ID" value="SNY60310.1"/>
    <property type="molecule type" value="Genomic_DNA"/>
</dbReference>
<gene>
    <name evidence="3" type="ORF">SAMN06297280_0055</name>
</gene>
<dbReference type="PANTHER" id="PTHR30469:SF29">
    <property type="entry name" value="BLR2860 PROTEIN"/>
    <property type="match status" value="1"/>
</dbReference>
<dbReference type="Pfam" id="PF25954">
    <property type="entry name" value="Beta-barrel_RND_2"/>
    <property type="match status" value="1"/>
</dbReference>
<feature type="domain" description="CusB-like beta-barrel" evidence="2">
    <location>
        <begin position="208"/>
        <end position="277"/>
    </location>
</feature>
<evidence type="ECO:0000313" key="4">
    <source>
        <dbReference type="Proteomes" id="UP000219353"/>
    </source>
</evidence>
<dbReference type="Proteomes" id="UP000219353">
    <property type="component" value="Unassembled WGS sequence"/>
</dbReference>
<dbReference type="Gene3D" id="2.40.50.100">
    <property type="match status" value="1"/>
</dbReference>
<organism evidence="3 4">
    <name type="scientific">Arsukibacterium tuosuense</name>
    <dbReference type="NCBI Taxonomy" id="1323745"/>
    <lineage>
        <taxon>Bacteria</taxon>
        <taxon>Pseudomonadati</taxon>
        <taxon>Pseudomonadota</taxon>
        <taxon>Gammaproteobacteria</taxon>
        <taxon>Chromatiales</taxon>
        <taxon>Chromatiaceae</taxon>
        <taxon>Arsukibacterium</taxon>
    </lineage>
</organism>
<name>A0A285JIZ7_9GAMM</name>
<dbReference type="PANTHER" id="PTHR30469">
    <property type="entry name" value="MULTIDRUG RESISTANCE PROTEIN MDTA"/>
    <property type="match status" value="1"/>
</dbReference>
<dbReference type="RefSeq" id="WP_097112951.1">
    <property type="nucleotide sequence ID" value="NZ_OBEB01000010.1"/>
</dbReference>
<accession>A0A285JIZ7</accession>